<dbReference type="SUPFAM" id="SSF56219">
    <property type="entry name" value="DNase I-like"/>
    <property type="match status" value="1"/>
</dbReference>
<dbReference type="AlphaFoldDB" id="A0A816SL75"/>
<dbReference type="EMBL" id="CAJNRE010010104">
    <property type="protein sequence ID" value="CAF2088185.1"/>
    <property type="molecule type" value="Genomic_DNA"/>
</dbReference>
<reference evidence="2" key="1">
    <citation type="submission" date="2021-02" db="EMBL/GenBank/DDBJ databases">
        <authorList>
            <person name="Nowell W R."/>
        </authorList>
    </citation>
    <scope>NUCLEOTIDE SEQUENCE</scope>
</reference>
<dbReference type="Proteomes" id="UP000663824">
    <property type="component" value="Unassembled WGS sequence"/>
</dbReference>
<gene>
    <name evidence="2" type="ORF">MBJ925_LOCUS19879</name>
</gene>
<name>A0A816SL75_9BILA</name>
<evidence type="ECO:0000313" key="2">
    <source>
        <dbReference type="EMBL" id="CAF2088185.1"/>
    </source>
</evidence>
<evidence type="ECO:0000313" key="3">
    <source>
        <dbReference type="Proteomes" id="UP000663824"/>
    </source>
</evidence>
<feature type="domain" description="Endonuclease/exonuclease/phosphatase" evidence="1">
    <location>
        <begin position="105"/>
        <end position="157"/>
    </location>
</feature>
<evidence type="ECO:0000259" key="1">
    <source>
        <dbReference type="Pfam" id="PF14529"/>
    </source>
</evidence>
<sequence>MTRIWKHMNPSANEFIPDLNVSYDISTNHLTTKQKNILLEIISKWTTTPTLDDLLLRREERRTNKFRGVLTAVHRSIAIQRVNVFQRIPNVLVLDIGTSHDKFQLATCYSLPNESLPLAIFEQITKRNKNTILLGDFNAKHQSWSKSNENQKGRVLFN</sequence>
<dbReference type="GO" id="GO:0003824">
    <property type="term" value="F:catalytic activity"/>
    <property type="evidence" value="ECO:0007669"/>
    <property type="project" value="InterPro"/>
</dbReference>
<proteinExistence type="predicted"/>
<protein>
    <recommendedName>
        <fullName evidence="1">Endonuclease/exonuclease/phosphatase domain-containing protein</fullName>
    </recommendedName>
</protein>
<dbReference type="InterPro" id="IPR005135">
    <property type="entry name" value="Endo/exonuclease/phosphatase"/>
</dbReference>
<dbReference type="InterPro" id="IPR036691">
    <property type="entry name" value="Endo/exonu/phosph_ase_sf"/>
</dbReference>
<dbReference type="Pfam" id="PF14529">
    <property type="entry name" value="Exo_endo_phos_2"/>
    <property type="match status" value="1"/>
</dbReference>
<comment type="caution">
    <text evidence="2">The sequence shown here is derived from an EMBL/GenBank/DDBJ whole genome shotgun (WGS) entry which is preliminary data.</text>
</comment>
<organism evidence="2 3">
    <name type="scientific">Rotaria magnacalcarata</name>
    <dbReference type="NCBI Taxonomy" id="392030"/>
    <lineage>
        <taxon>Eukaryota</taxon>
        <taxon>Metazoa</taxon>
        <taxon>Spiralia</taxon>
        <taxon>Gnathifera</taxon>
        <taxon>Rotifera</taxon>
        <taxon>Eurotatoria</taxon>
        <taxon>Bdelloidea</taxon>
        <taxon>Philodinida</taxon>
        <taxon>Philodinidae</taxon>
        <taxon>Rotaria</taxon>
    </lineage>
</organism>
<accession>A0A816SL75</accession>
<dbReference type="Gene3D" id="3.60.10.10">
    <property type="entry name" value="Endonuclease/exonuclease/phosphatase"/>
    <property type="match status" value="1"/>
</dbReference>